<evidence type="ECO:0000256" key="8">
    <source>
        <dbReference type="PIRNR" id="PIRNR006630"/>
    </source>
</evidence>
<dbReference type="InterPro" id="IPR000132">
    <property type="entry name" value="Nitrilase/CN_hydratase_CS"/>
</dbReference>
<dbReference type="InterPro" id="IPR014729">
    <property type="entry name" value="Rossmann-like_a/b/a_fold"/>
</dbReference>
<evidence type="ECO:0000313" key="13">
    <source>
        <dbReference type="EMBL" id="GLK50759.1"/>
    </source>
</evidence>
<name>A0A9W6MMF6_9PROT</name>
<evidence type="ECO:0000256" key="9">
    <source>
        <dbReference type="PROSITE-ProRule" id="PRU10139"/>
    </source>
</evidence>
<dbReference type="CDD" id="cd07570">
    <property type="entry name" value="GAT_Gln-NAD-synth"/>
    <property type="match status" value="1"/>
</dbReference>
<feature type="active site" description="Proton acceptor" evidence="9">
    <location>
        <position position="45"/>
    </location>
</feature>
<keyword evidence="6 7" id="KW-0520">NAD</keyword>
<dbReference type="InterPro" id="IPR014445">
    <property type="entry name" value="Gln-dep_NAD_synthase"/>
</dbReference>
<comment type="similarity">
    <text evidence="2 7 8">In the C-terminal section; belongs to the NAD synthetase family.</text>
</comment>
<evidence type="ECO:0000256" key="10">
    <source>
        <dbReference type="RuleBase" id="RU003811"/>
    </source>
</evidence>
<feature type="binding site" evidence="7">
    <location>
        <position position="175"/>
    </location>
    <ligand>
        <name>L-glutamine</name>
        <dbReference type="ChEBI" id="CHEBI:58359"/>
    </ligand>
</feature>
<dbReference type="FunFam" id="3.40.50.620:FF:000106">
    <property type="entry name" value="Glutamine-dependent NAD(+) synthetase"/>
    <property type="match status" value="1"/>
</dbReference>
<proteinExistence type="inferred from homology"/>
<dbReference type="PANTHER" id="PTHR23090">
    <property type="entry name" value="NH 3 /GLUTAMINE-DEPENDENT NAD + SYNTHETASE"/>
    <property type="match status" value="1"/>
</dbReference>
<feature type="binding site" evidence="7">
    <location>
        <position position="404"/>
    </location>
    <ligand>
        <name>deamido-NAD(+)</name>
        <dbReference type="ChEBI" id="CHEBI:58437"/>
        <note>ligand shared between two neighboring subunits</note>
    </ligand>
</feature>
<reference evidence="13" key="2">
    <citation type="submission" date="2023-01" db="EMBL/GenBank/DDBJ databases">
        <authorList>
            <person name="Sun Q."/>
            <person name="Evtushenko L."/>
        </authorList>
    </citation>
    <scope>NUCLEOTIDE SEQUENCE</scope>
    <source>
        <strain evidence="13">VKM B-1513</strain>
    </source>
</reference>
<dbReference type="InterPro" id="IPR003010">
    <property type="entry name" value="C-N_Hydrolase"/>
</dbReference>
<dbReference type="PROSITE" id="PS50263">
    <property type="entry name" value="CN_HYDROLASE"/>
    <property type="match status" value="1"/>
</dbReference>
<dbReference type="PROSITE" id="PS00920">
    <property type="entry name" value="NITRIL_CHT_1"/>
    <property type="match status" value="1"/>
</dbReference>
<evidence type="ECO:0000256" key="5">
    <source>
        <dbReference type="ARBA" id="ARBA00022840"/>
    </source>
</evidence>
<comment type="similarity">
    <text evidence="10">Belongs to the NAD synthetase family.</text>
</comment>
<dbReference type="Pfam" id="PF02540">
    <property type="entry name" value="NAD_synthase"/>
    <property type="match status" value="1"/>
</dbReference>
<dbReference type="InterPro" id="IPR022310">
    <property type="entry name" value="NAD/GMP_synthase"/>
</dbReference>
<accession>A0A9W6MMF6</accession>
<evidence type="ECO:0000256" key="1">
    <source>
        <dbReference type="ARBA" id="ARBA00005188"/>
    </source>
</evidence>
<dbReference type="NCBIfam" id="NF010588">
    <property type="entry name" value="PRK13981.1"/>
    <property type="match status" value="1"/>
</dbReference>
<comment type="function">
    <text evidence="7">Catalyzes the ATP-dependent amidation of deamido-NAD to form NAD. Uses L-glutamine as a nitrogen source.</text>
</comment>
<dbReference type="EMBL" id="BSFE01000001">
    <property type="protein sequence ID" value="GLK50759.1"/>
    <property type="molecule type" value="Genomic_DNA"/>
</dbReference>
<dbReference type="GO" id="GO:0009435">
    <property type="term" value="P:NAD+ biosynthetic process"/>
    <property type="evidence" value="ECO:0007669"/>
    <property type="project" value="UniProtKB-UniRule"/>
</dbReference>
<dbReference type="GO" id="GO:0003952">
    <property type="term" value="F:NAD+ synthase (glutamine-hydrolyzing) activity"/>
    <property type="evidence" value="ECO:0007669"/>
    <property type="project" value="UniProtKB-UniRule"/>
</dbReference>
<feature type="binding site" evidence="7">
    <location>
        <position position="399"/>
    </location>
    <ligand>
        <name>ATP</name>
        <dbReference type="ChEBI" id="CHEBI:30616"/>
    </ligand>
</feature>
<feature type="binding site" evidence="7">
    <location>
        <position position="523"/>
    </location>
    <ligand>
        <name>deamido-NAD(+)</name>
        <dbReference type="ChEBI" id="CHEBI:58437"/>
        <note>ligand shared between two neighboring subunits</note>
    </ligand>
</feature>
<feature type="binding site" evidence="7">
    <location>
        <position position="119"/>
    </location>
    <ligand>
        <name>L-glutamine</name>
        <dbReference type="ChEBI" id="CHEBI:58359"/>
    </ligand>
</feature>
<comment type="catalytic activity">
    <reaction evidence="7 8">
        <text>deamido-NAD(+) + L-glutamine + ATP + H2O = L-glutamate + AMP + diphosphate + NAD(+) + H(+)</text>
        <dbReference type="Rhea" id="RHEA:24384"/>
        <dbReference type="ChEBI" id="CHEBI:15377"/>
        <dbReference type="ChEBI" id="CHEBI:15378"/>
        <dbReference type="ChEBI" id="CHEBI:29985"/>
        <dbReference type="ChEBI" id="CHEBI:30616"/>
        <dbReference type="ChEBI" id="CHEBI:33019"/>
        <dbReference type="ChEBI" id="CHEBI:57540"/>
        <dbReference type="ChEBI" id="CHEBI:58359"/>
        <dbReference type="ChEBI" id="CHEBI:58437"/>
        <dbReference type="ChEBI" id="CHEBI:456215"/>
        <dbReference type="EC" id="6.3.5.1"/>
    </reaction>
</comment>
<protein>
    <recommendedName>
        <fullName evidence="7 8">Glutamine-dependent NAD(+) synthetase</fullName>
        <ecNumber evidence="7 8">6.3.5.1</ecNumber>
    </recommendedName>
    <alternativeName>
        <fullName evidence="7 8">NAD(+) synthase [glutamine-hydrolyzing]</fullName>
    </alternativeName>
</protein>
<dbReference type="PIRSF" id="PIRSF006630">
    <property type="entry name" value="NADS_GAT"/>
    <property type="match status" value="1"/>
</dbReference>
<dbReference type="InterPro" id="IPR003694">
    <property type="entry name" value="NAD_synthase"/>
</dbReference>
<sequence>MTDRISILTAQLNPVVGDVSGNLAKARAAIADGRIRGADLVVFPEMFLLGYPPEDLVLKPAAVEACKRALDTLVEDTKSGPAVLVGLPWRQGRKLHNAVALIDEGHLVALRFKHELPNYAVFDEMRVFQPGPVPEIVKWRGIRLGLPICEDIWRETVPQALIDQGAEMMIVINGSPWRRTIERERKTAFSAWFDRWQGRKAMIFVNQVGGQDELVFDGAGFARDSAGETVQRLPAFEEAMDLAVWQRTQTGWSCNSKARAPVVSGLEADWKAMVLALRDYVDKAGFPGVVLGMSGGIDSAISAAIAVDALGPERVWAVMMPSKYTSQESLEDARECAQMLGIRYDIIDVEPAIQAFGSTLAEVFAGKDPDTTEENIQSRARGVVLMALSNKFGPMVLSTGNKSEMAVGYATLYGDMNGGYNALKDVYKTEVFELAWWRNAHPRATGLGPVGQVIPERIITKPPSAELREDQTDQDSLPPYDVLDAILFALVEEERSVRDLVAEGQDEATVRRIENLLYRAEYKRRQAPPGVKIGSKNFGRDRRYPITNRFKSGD</sequence>
<evidence type="ECO:0000256" key="4">
    <source>
        <dbReference type="ARBA" id="ARBA00022741"/>
    </source>
</evidence>
<evidence type="ECO:0000313" key="14">
    <source>
        <dbReference type="Proteomes" id="UP001143486"/>
    </source>
</evidence>
<keyword evidence="3 7" id="KW-0436">Ligase</keyword>
<feature type="binding site" evidence="7">
    <location>
        <begin position="292"/>
        <end position="299"/>
    </location>
    <ligand>
        <name>ATP</name>
        <dbReference type="ChEBI" id="CHEBI:30616"/>
    </ligand>
</feature>
<dbReference type="NCBIfam" id="TIGR00552">
    <property type="entry name" value="nadE"/>
    <property type="match status" value="1"/>
</dbReference>
<evidence type="ECO:0000259" key="12">
    <source>
        <dbReference type="PROSITE" id="PS50263"/>
    </source>
</evidence>
<dbReference type="Gene3D" id="3.60.110.10">
    <property type="entry name" value="Carbon-nitrogen hydrolase"/>
    <property type="match status" value="1"/>
</dbReference>
<dbReference type="SUPFAM" id="SSF52402">
    <property type="entry name" value="Adenine nucleotide alpha hydrolases-like"/>
    <property type="match status" value="1"/>
</dbReference>
<dbReference type="Proteomes" id="UP001143486">
    <property type="component" value="Unassembled WGS sequence"/>
</dbReference>
<comment type="caution">
    <text evidence="13">The sequence shown here is derived from an EMBL/GenBank/DDBJ whole genome shotgun (WGS) entry which is preliminary data.</text>
</comment>
<dbReference type="GO" id="GO:0005737">
    <property type="term" value="C:cytoplasm"/>
    <property type="evidence" value="ECO:0007669"/>
    <property type="project" value="InterPro"/>
</dbReference>
<comment type="pathway">
    <text evidence="1 7 8">Cofactor biosynthesis; NAD(+) biosynthesis; NAD(+) from deamido-NAD(+) (L-Gln route): step 1/1.</text>
</comment>
<evidence type="ECO:0000256" key="6">
    <source>
        <dbReference type="ARBA" id="ARBA00023027"/>
    </source>
</evidence>
<dbReference type="GO" id="GO:0000257">
    <property type="term" value="F:nitrilase activity"/>
    <property type="evidence" value="ECO:0007669"/>
    <property type="project" value="UniProtKB-ARBA"/>
</dbReference>
<feature type="binding site" evidence="7">
    <location>
        <position position="375"/>
    </location>
    <ligand>
        <name>deamido-NAD(+)</name>
        <dbReference type="ChEBI" id="CHEBI:58437"/>
        <note>ligand shared between two neighboring subunits</note>
    </ligand>
</feature>
<feature type="active site" description="For glutaminase activity" evidence="7">
    <location>
        <position position="113"/>
    </location>
</feature>
<organism evidence="13 14">
    <name type="scientific">Maricaulis virginensis</name>
    <dbReference type="NCBI Taxonomy" id="144022"/>
    <lineage>
        <taxon>Bacteria</taxon>
        <taxon>Pseudomonadati</taxon>
        <taxon>Pseudomonadota</taxon>
        <taxon>Alphaproteobacteria</taxon>
        <taxon>Maricaulales</taxon>
        <taxon>Maricaulaceae</taxon>
        <taxon>Maricaulis</taxon>
    </lineage>
</organism>
<dbReference type="InterPro" id="IPR036526">
    <property type="entry name" value="C-N_Hydrolase_sf"/>
</dbReference>
<keyword evidence="4 7" id="KW-0547">Nucleotide-binding</keyword>
<dbReference type="GO" id="GO:0005524">
    <property type="term" value="F:ATP binding"/>
    <property type="evidence" value="ECO:0007669"/>
    <property type="project" value="UniProtKB-UniRule"/>
</dbReference>
<evidence type="ECO:0000256" key="11">
    <source>
        <dbReference type="SAM" id="MobiDB-lite"/>
    </source>
</evidence>
<dbReference type="SUPFAM" id="SSF56317">
    <property type="entry name" value="Carbon-nitrogen hydrolase"/>
    <property type="match status" value="1"/>
</dbReference>
<dbReference type="Pfam" id="PF00795">
    <property type="entry name" value="CN_hydrolase"/>
    <property type="match status" value="1"/>
</dbReference>
<dbReference type="HAMAP" id="MF_02090">
    <property type="entry name" value="NadE_glutamine_dep"/>
    <property type="match status" value="1"/>
</dbReference>
<feature type="domain" description="CN hydrolase" evidence="12">
    <location>
        <begin position="5"/>
        <end position="250"/>
    </location>
</feature>
<dbReference type="EC" id="6.3.5.1" evidence="7 8"/>
<evidence type="ECO:0000256" key="7">
    <source>
        <dbReference type="HAMAP-Rule" id="MF_02090"/>
    </source>
</evidence>
<evidence type="ECO:0000256" key="3">
    <source>
        <dbReference type="ARBA" id="ARBA00022598"/>
    </source>
</evidence>
<dbReference type="GO" id="GO:0008795">
    <property type="term" value="F:NAD+ synthase activity"/>
    <property type="evidence" value="ECO:0007669"/>
    <property type="project" value="UniProtKB-UniRule"/>
</dbReference>
<dbReference type="CDD" id="cd00553">
    <property type="entry name" value="NAD_synthase"/>
    <property type="match status" value="1"/>
</dbReference>
<keyword evidence="14" id="KW-1185">Reference proteome</keyword>
<feature type="active site" description="Proton acceptor; for glutaminase activity" evidence="7">
    <location>
        <position position="45"/>
    </location>
</feature>
<feature type="active site" description="Nucleophile; for glutaminase activity" evidence="7">
    <location>
        <position position="149"/>
    </location>
</feature>
<keyword evidence="5 7" id="KW-0067">ATP-binding</keyword>
<dbReference type="PANTHER" id="PTHR23090:SF9">
    <property type="entry name" value="GLUTAMINE-DEPENDENT NAD(+) SYNTHETASE"/>
    <property type="match status" value="1"/>
</dbReference>
<evidence type="ECO:0000256" key="2">
    <source>
        <dbReference type="ARBA" id="ARBA00007145"/>
    </source>
</evidence>
<reference evidence="13" key="1">
    <citation type="journal article" date="2014" name="Int. J. Syst. Evol. Microbiol.">
        <title>Complete genome sequence of Corynebacterium casei LMG S-19264T (=DSM 44701T), isolated from a smear-ripened cheese.</title>
        <authorList>
            <consortium name="US DOE Joint Genome Institute (JGI-PGF)"/>
            <person name="Walter F."/>
            <person name="Albersmeier A."/>
            <person name="Kalinowski J."/>
            <person name="Ruckert C."/>
        </authorList>
    </citation>
    <scope>NUCLEOTIDE SEQUENCE</scope>
    <source>
        <strain evidence="13">VKM B-1513</strain>
    </source>
</reference>
<dbReference type="AlphaFoldDB" id="A0A9W6MMF6"/>
<gene>
    <name evidence="7" type="primary">nadE</name>
    <name evidence="13" type="ORF">GCM10017621_02670</name>
</gene>
<dbReference type="RefSeq" id="WP_271185157.1">
    <property type="nucleotide sequence ID" value="NZ_BSFE01000001.1"/>
</dbReference>
<feature type="region of interest" description="Disordered" evidence="11">
    <location>
        <begin position="529"/>
        <end position="554"/>
    </location>
</feature>
<comment type="caution">
    <text evidence="7">Lacks conserved residue(s) required for the propagation of feature annotation.</text>
</comment>
<dbReference type="GO" id="GO:0004359">
    <property type="term" value="F:glutaminase activity"/>
    <property type="evidence" value="ECO:0007669"/>
    <property type="project" value="InterPro"/>
</dbReference>
<dbReference type="Gene3D" id="3.40.50.620">
    <property type="entry name" value="HUPs"/>
    <property type="match status" value="1"/>
</dbReference>